<keyword evidence="3" id="KW-0808">Transferase</keyword>
<evidence type="ECO:0000256" key="5">
    <source>
        <dbReference type="ARBA" id="ARBA00022989"/>
    </source>
</evidence>
<keyword evidence="8" id="KW-1185">Reference proteome</keyword>
<dbReference type="Proteomes" id="UP001180536">
    <property type="component" value="Unassembled WGS sequence"/>
</dbReference>
<comment type="caution">
    <text evidence="7">The sequence shown here is derived from an EMBL/GenBank/DDBJ whole genome shotgun (WGS) entry which is preliminary data.</text>
</comment>
<name>A0ABU1ZFT3_9BURK</name>
<evidence type="ECO:0000313" key="8">
    <source>
        <dbReference type="Proteomes" id="UP001180536"/>
    </source>
</evidence>
<evidence type="ECO:0000256" key="6">
    <source>
        <dbReference type="ARBA" id="ARBA00023136"/>
    </source>
</evidence>
<evidence type="ECO:0000256" key="4">
    <source>
        <dbReference type="ARBA" id="ARBA00022692"/>
    </source>
</evidence>
<dbReference type="EMBL" id="JAVDXQ010000009">
    <property type="protein sequence ID" value="MDR7299494.1"/>
    <property type="molecule type" value="Genomic_DNA"/>
</dbReference>
<proteinExistence type="predicted"/>
<accession>A0ABU1ZFT3</accession>
<dbReference type="PANTHER" id="PTHR21461:SF69">
    <property type="entry name" value="GLYCOSYLTRANSFERASE FAMILY 92 PROTEIN"/>
    <property type="match status" value="1"/>
</dbReference>
<evidence type="ECO:0000313" key="7">
    <source>
        <dbReference type="EMBL" id="MDR7299494.1"/>
    </source>
</evidence>
<dbReference type="InterPro" id="IPR008166">
    <property type="entry name" value="Glyco_transf_92"/>
</dbReference>
<dbReference type="Pfam" id="PF01697">
    <property type="entry name" value="Glyco_transf_92"/>
    <property type="match status" value="1"/>
</dbReference>
<dbReference type="SUPFAM" id="SSF53448">
    <property type="entry name" value="Nucleotide-diphospho-sugar transferases"/>
    <property type="match status" value="1"/>
</dbReference>
<protein>
    <recommendedName>
        <fullName evidence="9">Glycosyl transferase family 2</fullName>
    </recommendedName>
</protein>
<dbReference type="PANTHER" id="PTHR21461">
    <property type="entry name" value="GLYCOSYLTRANSFERASE FAMILY 92 PROTEIN"/>
    <property type="match status" value="1"/>
</dbReference>
<sequence length="261" mass="30366">MAEWLEYHLMIGVDRIIVYNNGSEDDTRELCTLYPEVELVNWPTRVDQQKRAYQDYLRRYRDGVDWVAFIDIDEFICYRGTSSLEEYLSAVPRHCAGLELPWVSFDSCDHKKRPAGLVVENYTRAHSVAPQQNVKSICRPAAVRSEMIDSPHRFSYQPGLSPVCTDIKELCIFHYTLRSYEDVRAKVLRGDAWCKETERKRLANVDQAIHSILTKYDDADTTETHMLRHVDELKQRLSIRQQIYAFAVSDGESTDNLKLLP</sequence>
<evidence type="ECO:0000256" key="1">
    <source>
        <dbReference type="ARBA" id="ARBA00004167"/>
    </source>
</evidence>
<comment type="subcellular location">
    <subcellularLocation>
        <location evidence="1">Membrane</location>
        <topology evidence="1">Single-pass membrane protein</topology>
    </subcellularLocation>
</comment>
<evidence type="ECO:0000256" key="3">
    <source>
        <dbReference type="ARBA" id="ARBA00022679"/>
    </source>
</evidence>
<keyword evidence="2" id="KW-0328">Glycosyltransferase</keyword>
<evidence type="ECO:0008006" key="9">
    <source>
        <dbReference type="Google" id="ProtNLM"/>
    </source>
</evidence>
<keyword evidence="6" id="KW-0472">Membrane</keyword>
<gene>
    <name evidence="7" type="ORF">J2X16_004864</name>
</gene>
<reference evidence="7 8" key="1">
    <citation type="submission" date="2023-07" db="EMBL/GenBank/DDBJ databases">
        <title>Sorghum-associated microbial communities from plants grown in Nebraska, USA.</title>
        <authorList>
            <person name="Schachtman D."/>
        </authorList>
    </citation>
    <scope>NUCLEOTIDE SEQUENCE [LARGE SCALE GENOMIC DNA]</scope>
    <source>
        <strain evidence="7 8">BE310</strain>
    </source>
</reference>
<dbReference type="InterPro" id="IPR029044">
    <property type="entry name" value="Nucleotide-diphossugar_trans"/>
</dbReference>
<keyword evidence="5" id="KW-1133">Transmembrane helix</keyword>
<organism evidence="7 8">
    <name type="scientific">Pelomonas aquatica</name>
    <dbReference type="NCBI Taxonomy" id="431058"/>
    <lineage>
        <taxon>Bacteria</taxon>
        <taxon>Pseudomonadati</taxon>
        <taxon>Pseudomonadota</taxon>
        <taxon>Betaproteobacteria</taxon>
        <taxon>Burkholderiales</taxon>
        <taxon>Sphaerotilaceae</taxon>
        <taxon>Roseateles</taxon>
    </lineage>
</organism>
<evidence type="ECO:0000256" key="2">
    <source>
        <dbReference type="ARBA" id="ARBA00022676"/>
    </source>
</evidence>
<keyword evidence="4" id="KW-0812">Transmembrane</keyword>